<dbReference type="InterPro" id="IPR006664">
    <property type="entry name" value="OMP_bac"/>
</dbReference>
<gene>
    <name evidence="8" type="primary">pal</name>
    <name evidence="10" type="ORF">SAMN04488516_10145</name>
</gene>
<dbReference type="Gene3D" id="3.30.1330.60">
    <property type="entry name" value="OmpA-like domain"/>
    <property type="match status" value="1"/>
</dbReference>
<dbReference type="RefSeq" id="WP_092061578.1">
    <property type="nucleotide sequence ID" value="NZ_FNIN01000001.1"/>
</dbReference>
<keyword evidence="5 8" id="KW-0998">Cell outer membrane</keyword>
<dbReference type="PRINTS" id="PR01021">
    <property type="entry name" value="OMPADOMAIN"/>
</dbReference>
<evidence type="ECO:0000256" key="1">
    <source>
        <dbReference type="ARBA" id="ARBA00022618"/>
    </source>
</evidence>
<dbReference type="GO" id="GO:0051301">
    <property type="term" value="P:cell division"/>
    <property type="evidence" value="ECO:0007669"/>
    <property type="project" value="UniProtKB-KW"/>
</dbReference>
<accession>A0A1G9ZIV1</accession>
<sequence length="191" mass="22160">MKISKFILGVIVVCSLCFLVSCAKKKIAAPHQSSEVKQKVEQQQKYKGLEALRESKEQKVKLKAQNLQQNNVKEKIDVKKVLGERIYFDFDSYELKPEARKILQEKAKILKMYPKLKIVIEGHCDERGTEEYNLALGEKRARAAYEFLILLGINANRMQIVSYGEEYPLDPAHNETAWAKNRRDEFKIIEQ</sequence>
<organism evidence="10 11">
    <name type="scientific">Desulfonauticus submarinus</name>
    <dbReference type="NCBI Taxonomy" id="206665"/>
    <lineage>
        <taxon>Bacteria</taxon>
        <taxon>Pseudomonadati</taxon>
        <taxon>Thermodesulfobacteriota</taxon>
        <taxon>Desulfovibrionia</taxon>
        <taxon>Desulfovibrionales</taxon>
        <taxon>Desulfonauticaceae</taxon>
        <taxon>Desulfonauticus</taxon>
    </lineage>
</organism>
<comment type="subcellular location">
    <subcellularLocation>
        <location evidence="8">Cell outer membrane</location>
        <topology evidence="8">Lipid-anchor</topology>
    </subcellularLocation>
</comment>
<dbReference type="InterPro" id="IPR014169">
    <property type="entry name" value="Pal_lipo_C"/>
</dbReference>
<name>A0A1G9ZIV1_9BACT</name>
<evidence type="ECO:0000259" key="9">
    <source>
        <dbReference type="PROSITE" id="PS51123"/>
    </source>
</evidence>
<dbReference type="InterPro" id="IPR050330">
    <property type="entry name" value="Bact_OuterMem_StrucFunc"/>
</dbReference>
<dbReference type="InterPro" id="IPR039001">
    <property type="entry name" value="Pal"/>
</dbReference>
<dbReference type="PANTHER" id="PTHR30329:SF21">
    <property type="entry name" value="LIPOPROTEIN YIAD-RELATED"/>
    <property type="match status" value="1"/>
</dbReference>
<keyword evidence="4 8" id="KW-0564">Palmitate</keyword>
<keyword evidence="6 8" id="KW-0449">Lipoprotein</keyword>
<keyword evidence="2 8" id="KW-0732">Signal</keyword>
<reference evidence="10 11" key="1">
    <citation type="submission" date="2016-10" db="EMBL/GenBank/DDBJ databases">
        <authorList>
            <person name="de Groot N.N."/>
        </authorList>
    </citation>
    <scope>NUCLEOTIDE SEQUENCE [LARGE SCALE GENOMIC DNA]</scope>
    <source>
        <strain evidence="10 11">DSM 15269</strain>
    </source>
</reference>
<dbReference type="EMBL" id="FNIN01000001">
    <property type="protein sequence ID" value="SDN21244.1"/>
    <property type="molecule type" value="Genomic_DNA"/>
</dbReference>
<keyword evidence="1" id="KW-0132">Cell division</keyword>
<dbReference type="GO" id="GO:0009279">
    <property type="term" value="C:cell outer membrane"/>
    <property type="evidence" value="ECO:0007669"/>
    <property type="project" value="UniProtKB-SubCell"/>
</dbReference>
<evidence type="ECO:0000256" key="5">
    <source>
        <dbReference type="ARBA" id="ARBA00023237"/>
    </source>
</evidence>
<dbReference type="CDD" id="cd07185">
    <property type="entry name" value="OmpA_C-like"/>
    <property type="match status" value="1"/>
</dbReference>
<evidence type="ECO:0000256" key="6">
    <source>
        <dbReference type="ARBA" id="ARBA00023288"/>
    </source>
</evidence>
<evidence type="ECO:0000256" key="3">
    <source>
        <dbReference type="ARBA" id="ARBA00023136"/>
    </source>
</evidence>
<dbReference type="NCBIfam" id="TIGR02802">
    <property type="entry name" value="Pal_lipo"/>
    <property type="match status" value="1"/>
</dbReference>
<dbReference type="InterPro" id="IPR036737">
    <property type="entry name" value="OmpA-like_sf"/>
</dbReference>
<dbReference type="Pfam" id="PF00691">
    <property type="entry name" value="OmpA"/>
    <property type="match status" value="1"/>
</dbReference>
<evidence type="ECO:0000256" key="2">
    <source>
        <dbReference type="ARBA" id="ARBA00022729"/>
    </source>
</evidence>
<dbReference type="OrthoDB" id="9809164at2"/>
<evidence type="ECO:0000313" key="10">
    <source>
        <dbReference type="EMBL" id="SDN21244.1"/>
    </source>
</evidence>
<evidence type="ECO:0000256" key="7">
    <source>
        <dbReference type="ARBA" id="ARBA00023306"/>
    </source>
</evidence>
<dbReference type="Proteomes" id="UP000199602">
    <property type="component" value="Unassembled WGS sequence"/>
</dbReference>
<proteinExistence type="inferred from homology"/>
<evidence type="ECO:0000313" key="11">
    <source>
        <dbReference type="Proteomes" id="UP000199602"/>
    </source>
</evidence>
<dbReference type="PROSITE" id="PS51257">
    <property type="entry name" value="PROKAR_LIPOPROTEIN"/>
    <property type="match status" value="1"/>
</dbReference>
<keyword evidence="3 8" id="KW-0472">Membrane</keyword>
<dbReference type="HAMAP" id="MF_02204">
    <property type="entry name" value="Pal"/>
    <property type="match status" value="1"/>
</dbReference>
<dbReference type="InterPro" id="IPR006665">
    <property type="entry name" value="OmpA-like"/>
</dbReference>
<comment type="similarity">
    <text evidence="8">Belongs to the Pal lipoprotein family.</text>
</comment>
<dbReference type="SUPFAM" id="SSF103088">
    <property type="entry name" value="OmpA-like"/>
    <property type="match status" value="1"/>
</dbReference>
<protein>
    <recommendedName>
        <fullName evidence="8">Peptidoglycan-associated lipoprotein</fullName>
        <shortName evidence="8">PAL</shortName>
    </recommendedName>
</protein>
<evidence type="ECO:0000256" key="4">
    <source>
        <dbReference type="ARBA" id="ARBA00023139"/>
    </source>
</evidence>
<keyword evidence="7" id="KW-0131">Cell cycle</keyword>
<keyword evidence="11" id="KW-1185">Reference proteome</keyword>
<dbReference type="PROSITE" id="PS51123">
    <property type="entry name" value="OMPA_2"/>
    <property type="match status" value="1"/>
</dbReference>
<feature type="domain" description="OmpA-like" evidence="9">
    <location>
        <begin position="75"/>
        <end position="191"/>
    </location>
</feature>
<dbReference type="PANTHER" id="PTHR30329">
    <property type="entry name" value="STATOR ELEMENT OF FLAGELLAR MOTOR COMPLEX"/>
    <property type="match status" value="1"/>
</dbReference>
<dbReference type="STRING" id="206665.SAMN04488516_10145"/>
<dbReference type="AlphaFoldDB" id="A0A1G9ZIV1"/>
<evidence type="ECO:0000256" key="8">
    <source>
        <dbReference type="HAMAP-Rule" id="MF_02204"/>
    </source>
</evidence>